<accession>A0A445ADK6</accession>
<dbReference type="SUPFAM" id="SSF47370">
    <property type="entry name" value="Bromodomain"/>
    <property type="match status" value="1"/>
</dbReference>
<reference evidence="5 6" key="1">
    <citation type="submission" date="2019-01" db="EMBL/GenBank/DDBJ databases">
        <title>Sequencing of cultivated peanut Arachis hypogaea provides insights into genome evolution and oil improvement.</title>
        <authorList>
            <person name="Chen X."/>
        </authorList>
    </citation>
    <scope>NUCLEOTIDE SEQUENCE [LARGE SCALE GENOMIC DNA]</scope>
    <source>
        <strain evidence="6">cv. Fuhuasheng</strain>
        <tissue evidence="5">Leaves</tissue>
    </source>
</reference>
<dbReference type="AlphaFoldDB" id="A0A445ADK6"/>
<dbReference type="EMBL" id="SDMP01000012">
    <property type="protein sequence ID" value="RYR24505.1"/>
    <property type="molecule type" value="Genomic_DNA"/>
</dbReference>
<evidence type="ECO:0000313" key="5">
    <source>
        <dbReference type="EMBL" id="RYR24505.1"/>
    </source>
</evidence>
<organism evidence="5 6">
    <name type="scientific">Arachis hypogaea</name>
    <name type="common">Peanut</name>
    <dbReference type="NCBI Taxonomy" id="3818"/>
    <lineage>
        <taxon>Eukaryota</taxon>
        <taxon>Viridiplantae</taxon>
        <taxon>Streptophyta</taxon>
        <taxon>Embryophyta</taxon>
        <taxon>Tracheophyta</taxon>
        <taxon>Spermatophyta</taxon>
        <taxon>Magnoliopsida</taxon>
        <taxon>eudicotyledons</taxon>
        <taxon>Gunneridae</taxon>
        <taxon>Pentapetalae</taxon>
        <taxon>rosids</taxon>
        <taxon>fabids</taxon>
        <taxon>Fabales</taxon>
        <taxon>Fabaceae</taxon>
        <taxon>Papilionoideae</taxon>
        <taxon>50 kb inversion clade</taxon>
        <taxon>dalbergioids sensu lato</taxon>
        <taxon>Dalbergieae</taxon>
        <taxon>Pterocarpus clade</taxon>
        <taxon>Arachis</taxon>
    </lineage>
</organism>
<proteinExistence type="predicted"/>
<dbReference type="Pfam" id="PF00439">
    <property type="entry name" value="Bromodomain"/>
    <property type="match status" value="1"/>
</dbReference>
<keyword evidence="6" id="KW-1185">Reference proteome</keyword>
<dbReference type="PANTHER" id="PTHR22881:SF26">
    <property type="entry name" value="BROMODOMAIN CONTAINING PROTEIN, EXPRESSED"/>
    <property type="match status" value="1"/>
</dbReference>
<evidence type="ECO:0000256" key="3">
    <source>
        <dbReference type="SAM" id="MobiDB-lite"/>
    </source>
</evidence>
<dbReference type="SMART" id="SM00297">
    <property type="entry name" value="BROMO"/>
    <property type="match status" value="1"/>
</dbReference>
<dbReference type="InterPro" id="IPR036427">
    <property type="entry name" value="Bromodomain-like_sf"/>
</dbReference>
<dbReference type="CDD" id="cd04369">
    <property type="entry name" value="Bromodomain"/>
    <property type="match status" value="1"/>
</dbReference>
<evidence type="ECO:0000259" key="4">
    <source>
        <dbReference type="PROSITE" id="PS50014"/>
    </source>
</evidence>
<gene>
    <name evidence="5" type="ORF">Ahy_B02g058008</name>
</gene>
<dbReference type="Gene3D" id="1.20.920.10">
    <property type="entry name" value="Bromodomain-like"/>
    <property type="match status" value="1"/>
</dbReference>
<dbReference type="PRINTS" id="PR00503">
    <property type="entry name" value="BROMODOMAIN"/>
</dbReference>
<protein>
    <recommendedName>
        <fullName evidence="4">Bromo domain-containing protein</fullName>
    </recommendedName>
</protein>
<evidence type="ECO:0000256" key="1">
    <source>
        <dbReference type="ARBA" id="ARBA00023117"/>
    </source>
</evidence>
<dbReference type="PROSITE" id="PS50014">
    <property type="entry name" value="BROMODOMAIN_2"/>
    <property type="match status" value="1"/>
</dbReference>
<keyword evidence="1 2" id="KW-0103">Bromodomain</keyword>
<sequence length="407" mass="46954">MIFCNGKITNKVPRTSLFARRGTMTRLRKATAKEGKRRSPRISELMRPSGAKSHGVQNNRTTNKRKFQEFMASEQVEEHSHDHQHVKKKSDQQIKVTSSVYVPEKRILELVLDTLQRKDNYDIFAEPVDPNEVEDYYTIIEEPMDFGTMRAKLHEGMYKSLEQFEHDVFLIFNNAMHFNSSGTIYFRQARAIKELARKVFDVLKSSPEKFELEFSETKRKVVGRRNQGGFSRDSTTTTDMKSIISIQHTRKVVMSMHDDEGRDNLEVPIGGSKEGNGYKTMVDDKRCTYKPLSFTKDDSIFTTVYGKLNQLERVNKRDVGYKDSLMLFTKDLGPTAKNIAKRKILECEVRSAAFEDACRSDSNGNARRGPFLSTTQVGKKNQGLIPFNTNPHHFDLRHFLCNRSFQH</sequence>
<evidence type="ECO:0000256" key="2">
    <source>
        <dbReference type="PROSITE-ProRule" id="PRU00035"/>
    </source>
</evidence>
<evidence type="ECO:0000313" key="6">
    <source>
        <dbReference type="Proteomes" id="UP000289738"/>
    </source>
</evidence>
<comment type="caution">
    <text evidence="5">The sequence shown here is derived from an EMBL/GenBank/DDBJ whole genome shotgun (WGS) entry which is preliminary data.</text>
</comment>
<name>A0A445ADK6_ARAHY</name>
<dbReference type="STRING" id="3818.A0A445ADK6"/>
<feature type="domain" description="Bromo" evidence="4">
    <location>
        <begin position="116"/>
        <end position="186"/>
    </location>
</feature>
<dbReference type="InterPro" id="IPR051831">
    <property type="entry name" value="Bromodomain_contain_prot"/>
</dbReference>
<dbReference type="PANTHER" id="PTHR22881">
    <property type="entry name" value="BROMODOMAIN CONTAINING PROTEIN"/>
    <property type="match status" value="1"/>
</dbReference>
<feature type="compositionally biased region" description="Basic residues" evidence="3">
    <location>
        <begin position="30"/>
        <end position="40"/>
    </location>
</feature>
<feature type="region of interest" description="Disordered" evidence="3">
    <location>
        <begin position="30"/>
        <end position="58"/>
    </location>
</feature>
<dbReference type="Proteomes" id="UP000289738">
    <property type="component" value="Chromosome B02"/>
</dbReference>
<dbReference type="InterPro" id="IPR001487">
    <property type="entry name" value="Bromodomain"/>
</dbReference>